<organism evidence="2">
    <name type="scientific">marine sediment metagenome</name>
    <dbReference type="NCBI Taxonomy" id="412755"/>
    <lineage>
        <taxon>unclassified sequences</taxon>
        <taxon>metagenomes</taxon>
        <taxon>ecological metagenomes</taxon>
    </lineage>
</organism>
<protein>
    <recommendedName>
        <fullName evidence="3">Glycosyltransferase RgtA/B/C/D-like domain-containing protein</fullName>
    </recommendedName>
</protein>
<accession>A0A0F9HMC8</accession>
<feature type="transmembrane region" description="Helical" evidence="1">
    <location>
        <begin position="18"/>
        <end position="37"/>
    </location>
</feature>
<keyword evidence="1" id="KW-0812">Transmembrane</keyword>
<evidence type="ECO:0008006" key="3">
    <source>
        <dbReference type="Google" id="ProtNLM"/>
    </source>
</evidence>
<name>A0A0F9HMC8_9ZZZZ</name>
<feature type="transmembrane region" description="Helical" evidence="1">
    <location>
        <begin position="182"/>
        <end position="213"/>
    </location>
</feature>
<feature type="transmembrane region" description="Helical" evidence="1">
    <location>
        <begin position="100"/>
        <end position="125"/>
    </location>
</feature>
<comment type="caution">
    <text evidence="2">The sequence shown here is derived from an EMBL/GenBank/DDBJ whole genome shotgun (WGS) entry which is preliminary data.</text>
</comment>
<gene>
    <name evidence="2" type="ORF">LCGC14_2046340</name>
</gene>
<evidence type="ECO:0000256" key="1">
    <source>
        <dbReference type="SAM" id="Phobius"/>
    </source>
</evidence>
<feature type="non-terminal residue" evidence="2">
    <location>
        <position position="295"/>
    </location>
</feature>
<reference evidence="2" key="1">
    <citation type="journal article" date="2015" name="Nature">
        <title>Complex archaea that bridge the gap between prokaryotes and eukaryotes.</title>
        <authorList>
            <person name="Spang A."/>
            <person name="Saw J.H."/>
            <person name="Jorgensen S.L."/>
            <person name="Zaremba-Niedzwiedzka K."/>
            <person name="Martijn J."/>
            <person name="Lind A.E."/>
            <person name="van Eijk R."/>
            <person name="Schleper C."/>
            <person name="Guy L."/>
            <person name="Ettema T.J."/>
        </authorList>
    </citation>
    <scope>NUCLEOTIDE SEQUENCE</scope>
</reference>
<feature type="transmembrane region" description="Helical" evidence="1">
    <location>
        <begin position="132"/>
        <end position="152"/>
    </location>
</feature>
<evidence type="ECO:0000313" key="2">
    <source>
        <dbReference type="EMBL" id="KKL76292.1"/>
    </source>
</evidence>
<dbReference type="AlphaFoldDB" id="A0A0F9HMC8"/>
<keyword evidence="1" id="KW-1133">Transmembrane helix</keyword>
<dbReference type="EMBL" id="LAZR01024092">
    <property type="protein sequence ID" value="KKL76292.1"/>
    <property type="molecule type" value="Genomic_DNA"/>
</dbReference>
<keyword evidence="1" id="KW-0472">Membrane</keyword>
<feature type="transmembrane region" description="Helical" evidence="1">
    <location>
        <begin position="158"/>
        <end position="175"/>
    </location>
</feature>
<proteinExistence type="predicted"/>
<feature type="transmembrane region" description="Helical" evidence="1">
    <location>
        <begin position="233"/>
        <end position="252"/>
    </location>
</feature>
<sequence>MNVLPSHGIVKDALKDRYAVFFVISLYVCMYSVSLLARISDVEFMGVDERSIINSLHGLFSGPLYNMNEQYHSKVYGWTYFSINFMVISPLKLLQVESSLVYNIVIRGVLFLIGMAASITFYVISRKFFNRIIALLITVYFLTHPVISYFFLNIHPESTGLLFYFFGLYCLLEYFSTSNKQLCLYIFGLIFFWLSALSKQPFAVLTVFTFILFPVHYLKSRRLTISACIGQKSTWVLLALSIAIAFLILLVVHPYSILDFPSFLEGQLRPLSHSTARTLEDAAALWYSQLKNHPI</sequence>